<evidence type="ECO:0000313" key="9">
    <source>
        <dbReference type="Proteomes" id="UP000186922"/>
    </source>
</evidence>
<dbReference type="HAMAP" id="MF_00009">
    <property type="entry name" value="Endoribonucl_YbeY"/>
    <property type="match status" value="1"/>
</dbReference>
<dbReference type="Proteomes" id="UP000186922">
    <property type="component" value="Unassembled WGS sequence"/>
</dbReference>
<dbReference type="InterPro" id="IPR002036">
    <property type="entry name" value="YbeY"/>
</dbReference>
<dbReference type="Pfam" id="PF02130">
    <property type="entry name" value="YbeY"/>
    <property type="match status" value="1"/>
</dbReference>
<evidence type="ECO:0000256" key="2">
    <source>
        <dbReference type="ARBA" id="ARBA00010875"/>
    </source>
</evidence>
<evidence type="ECO:0000313" key="8">
    <source>
        <dbReference type="EMBL" id="GAU97998.1"/>
    </source>
</evidence>
<dbReference type="InterPro" id="IPR023091">
    <property type="entry name" value="MetalPrtase_cat_dom_sf_prd"/>
</dbReference>
<comment type="caution">
    <text evidence="8">The sequence shown here is derived from an EMBL/GenBank/DDBJ whole genome shotgun (WGS) entry which is preliminary data.</text>
</comment>
<evidence type="ECO:0000256" key="5">
    <source>
        <dbReference type="ARBA" id="ARBA00022759"/>
    </source>
</evidence>
<dbReference type="AlphaFoldDB" id="A0A1D1VHN7"/>
<keyword evidence="5" id="KW-0255">Endonuclease</keyword>
<dbReference type="EMBL" id="BDGG01000004">
    <property type="protein sequence ID" value="GAU97998.1"/>
    <property type="molecule type" value="Genomic_DNA"/>
</dbReference>
<sequence length="198" mass="22958">MTMSLLIRNLQRTVRFNQRKLRRDVDAIRNIMNIHTFDVSISCVDNETIRKMNTQYRKMDKATDVLYFGLHDFTEPFDPSTMKLGSNKEKSLLESIPPGNATADPFLQVVEVPDLGDVYFGMPYVYDYCTRKNISLEDELVVLATHGFAHLLGYDHEASMEDFKIVYLFEFDILRKFDWATGRNTLVVKELTLDDGHC</sequence>
<keyword evidence="9" id="KW-1185">Reference proteome</keyword>
<dbReference type="GO" id="GO:0046872">
    <property type="term" value="F:metal ion binding"/>
    <property type="evidence" value="ECO:0007669"/>
    <property type="project" value="UniProtKB-KW"/>
</dbReference>
<keyword evidence="6" id="KW-0378">Hydrolase</keyword>
<dbReference type="PANTHER" id="PTHR46986">
    <property type="entry name" value="ENDORIBONUCLEASE YBEY, CHLOROPLASTIC"/>
    <property type="match status" value="1"/>
</dbReference>
<evidence type="ECO:0000256" key="4">
    <source>
        <dbReference type="ARBA" id="ARBA00022723"/>
    </source>
</evidence>
<dbReference type="OrthoDB" id="27226at2759"/>
<evidence type="ECO:0000256" key="7">
    <source>
        <dbReference type="ARBA" id="ARBA00022833"/>
    </source>
</evidence>
<dbReference type="GO" id="GO:0004222">
    <property type="term" value="F:metalloendopeptidase activity"/>
    <property type="evidence" value="ECO:0007669"/>
    <property type="project" value="InterPro"/>
</dbReference>
<evidence type="ECO:0000256" key="3">
    <source>
        <dbReference type="ARBA" id="ARBA00022722"/>
    </source>
</evidence>
<dbReference type="Gene3D" id="3.40.390.30">
    <property type="entry name" value="Metalloproteases ('zincins'), catalytic domain"/>
    <property type="match status" value="1"/>
</dbReference>
<dbReference type="STRING" id="947166.A0A1D1VHN7"/>
<dbReference type="GO" id="GO:0006364">
    <property type="term" value="P:rRNA processing"/>
    <property type="evidence" value="ECO:0007669"/>
    <property type="project" value="InterPro"/>
</dbReference>
<evidence type="ECO:0000256" key="1">
    <source>
        <dbReference type="ARBA" id="ARBA00001947"/>
    </source>
</evidence>
<protein>
    <submittedName>
        <fullName evidence="8">Uncharacterized protein</fullName>
    </submittedName>
</protein>
<comment type="similarity">
    <text evidence="2">Belongs to the endoribonuclease YbeY family.</text>
</comment>
<dbReference type="PANTHER" id="PTHR46986:SF1">
    <property type="entry name" value="ENDORIBONUCLEASE YBEY, CHLOROPLASTIC"/>
    <property type="match status" value="1"/>
</dbReference>
<proteinExistence type="inferred from homology"/>
<accession>A0A1D1VHN7</accession>
<reference evidence="8 9" key="1">
    <citation type="journal article" date="2016" name="Nat. Commun.">
        <title>Extremotolerant tardigrade genome and improved radiotolerance of human cultured cells by tardigrade-unique protein.</title>
        <authorList>
            <person name="Hashimoto T."/>
            <person name="Horikawa D.D."/>
            <person name="Saito Y."/>
            <person name="Kuwahara H."/>
            <person name="Kozuka-Hata H."/>
            <person name="Shin-I T."/>
            <person name="Minakuchi Y."/>
            <person name="Ohishi K."/>
            <person name="Motoyama A."/>
            <person name="Aizu T."/>
            <person name="Enomoto A."/>
            <person name="Kondo K."/>
            <person name="Tanaka S."/>
            <person name="Hara Y."/>
            <person name="Koshikawa S."/>
            <person name="Sagara H."/>
            <person name="Miura T."/>
            <person name="Yokobori S."/>
            <person name="Miyagawa K."/>
            <person name="Suzuki Y."/>
            <person name="Kubo T."/>
            <person name="Oyama M."/>
            <person name="Kohara Y."/>
            <person name="Fujiyama A."/>
            <person name="Arakawa K."/>
            <person name="Katayama T."/>
            <person name="Toyoda A."/>
            <person name="Kunieda T."/>
        </authorList>
    </citation>
    <scope>NUCLEOTIDE SEQUENCE [LARGE SCALE GENOMIC DNA]</scope>
    <source>
        <strain evidence="8 9">YOKOZUNA-1</strain>
    </source>
</reference>
<dbReference type="GO" id="GO:0004519">
    <property type="term" value="F:endonuclease activity"/>
    <property type="evidence" value="ECO:0007669"/>
    <property type="project" value="UniProtKB-KW"/>
</dbReference>
<keyword evidence="7" id="KW-0862">Zinc</keyword>
<comment type="cofactor">
    <cofactor evidence="1">
        <name>Zn(2+)</name>
        <dbReference type="ChEBI" id="CHEBI:29105"/>
    </cofactor>
</comment>
<keyword evidence="4" id="KW-0479">Metal-binding</keyword>
<gene>
    <name evidence="8" type="primary">RvY_09204</name>
    <name evidence="8" type="synonym">RvY_09204.1</name>
    <name evidence="8" type="ORF">RvY_09204-1</name>
</gene>
<keyword evidence="3" id="KW-0540">Nuclease</keyword>
<dbReference type="SUPFAM" id="SSF55486">
    <property type="entry name" value="Metalloproteases ('zincins'), catalytic domain"/>
    <property type="match status" value="1"/>
</dbReference>
<name>A0A1D1VHN7_RAMVA</name>
<organism evidence="8 9">
    <name type="scientific">Ramazzottius varieornatus</name>
    <name type="common">Water bear</name>
    <name type="synonym">Tardigrade</name>
    <dbReference type="NCBI Taxonomy" id="947166"/>
    <lineage>
        <taxon>Eukaryota</taxon>
        <taxon>Metazoa</taxon>
        <taxon>Ecdysozoa</taxon>
        <taxon>Tardigrada</taxon>
        <taxon>Eutardigrada</taxon>
        <taxon>Parachela</taxon>
        <taxon>Hypsibioidea</taxon>
        <taxon>Ramazzottiidae</taxon>
        <taxon>Ramazzottius</taxon>
    </lineage>
</organism>
<dbReference type="NCBIfam" id="TIGR00043">
    <property type="entry name" value="rRNA maturation RNase YbeY"/>
    <property type="match status" value="1"/>
</dbReference>
<evidence type="ECO:0000256" key="6">
    <source>
        <dbReference type="ARBA" id="ARBA00022801"/>
    </source>
</evidence>